<comment type="caution">
    <text evidence="2">The sequence shown here is derived from an EMBL/GenBank/DDBJ whole genome shotgun (WGS) entry which is preliminary data.</text>
</comment>
<evidence type="ECO:0000256" key="1">
    <source>
        <dbReference type="SAM" id="MobiDB-lite"/>
    </source>
</evidence>
<accession>A0A4C1SSZ5</accession>
<feature type="region of interest" description="Disordered" evidence="1">
    <location>
        <begin position="1"/>
        <end position="39"/>
    </location>
</feature>
<reference evidence="2 3" key="1">
    <citation type="journal article" date="2019" name="Commun. Biol.">
        <title>The bagworm genome reveals a unique fibroin gene that provides high tensile strength.</title>
        <authorList>
            <person name="Kono N."/>
            <person name="Nakamura H."/>
            <person name="Ohtoshi R."/>
            <person name="Tomita M."/>
            <person name="Numata K."/>
            <person name="Arakawa K."/>
        </authorList>
    </citation>
    <scope>NUCLEOTIDE SEQUENCE [LARGE SCALE GENOMIC DNA]</scope>
</reference>
<sequence>MNTAKQESETLVSASKSRSSETDVSSTSSTRMWNYGTNENLNESLCGRERIDEEVGNLHANSKSDRVDAPSAASALATIRGPLEANMRNHSPIHDVNFSDSNRNVNAAQRRKCDSRPEQRFHSDREKQQSKFEACTGITPA</sequence>
<feature type="compositionally biased region" description="Basic and acidic residues" evidence="1">
    <location>
        <begin position="111"/>
        <end position="130"/>
    </location>
</feature>
<proteinExistence type="predicted"/>
<feature type="region of interest" description="Disordered" evidence="1">
    <location>
        <begin position="87"/>
        <end position="141"/>
    </location>
</feature>
<dbReference type="AlphaFoldDB" id="A0A4C1SSZ5"/>
<name>A0A4C1SSZ5_EUMVA</name>
<gene>
    <name evidence="2" type="ORF">EVAR_3376_1</name>
</gene>
<dbReference type="EMBL" id="BGZK01000016">
    <property type="protein sequence ID" value="GBP05026.1"/>
    <property type="molecule type" value="Genomic_DNA"/>
</dbReference>
<feature type="compositionally biased region" description="Polar residues" evidence="1">
    <location>
        <begin position="98"/>
        <end position="107"/>
    </location>
</feature>
<dbReference type="Proteomes" id="UP000299102">
    <property type="component" value="Unassembled WGS sequence"/>
</dbReference>
<protein>
    <submittedName>
        <fullName evidence="2">Uncharacterized protein</fullName>
    </submittedName>
</protein>
<evidence type="ECO:0000313" key="2">
    <source>
        <dbReference type="EMBL" id="GBP05026.1"/>
    </source>
</evidence>
<organism evidence="2 3">
    <name type="scientific">Eumeta variegata</name>
    <name type="common">Bagworm moth</name>
    <name type="synonym">Eumeta japonica</name>
    <dbReference type="NCBI Taxonomy" id="151549"/>
    <lineage>
        <taxon>Eukaryota</taxon>
        <taxon>Metazoa</taxon>
        <taxon>Ecdysozoa</taxon>
        <taxon>Arthropoda</taxon>
        <taxon>Hexapoda</taxon>
        <taxon>Insecta</taxon>
        <taxon>Pterygota</taxon>
        <taxon>Neoptera</taxon>
        <taxon>Endopterygota</taxon>
        <taxon>Lepidoptera</taxon>
        <taxon>Glossata</taxon>
        <taxon>Ditrysia</taxon>
        <taxon>Tineoidea</taxon>
        <taxon>Psychidae</taxon>
        <taxon>Oiketicinae</taxon>
        <taxon>Eumeta</taxon>
    </lineage>
</organism>
<evidence type="ECO:0000313" key="3">
    <source>
        <dbReference type="Proteomes" id="UP000299102"/>
    </source>
</evidence>
<keyword evidence="3" id="KW-1185">Reference proteome</keyword>
<feature type="compositionally biased region" description="Polar residues" evidence="1">
    <location>
        <begin position="1"/>
        <end position="14"/>
    </location>
</feature>